<keyword evidence="3 6" id="KW-0456">Lyase</keyword>
<sequence>MSSQWTKDQVARTIDHTLLKPDAVEAEIVSLCREAVANRFAAVCVNPIWVPTCAKHLKNESVKVATVIGFPLGANCTEIKAKEAQAALQAGAAELDMVLNVGWAKQGHWDKVQEDIAAVVEEARQYPGAVVKVILETAFLSDDEIVEACHRSVQAGAEFVKTSTGFGPAGATVEHVALMRRAVGDRAKVKASGGIRTAEKAAQMLSAGADRLGTSASIAILNGFA</sequence>
<dbReference type="PANTHER" id="PTHR10889">
    <property type="entry name" value="DEOXYRIBOSE-PHOSPHATE ALDOLASE"/>
    <property type="match status" value="1"/>
</dbReference>
<evidence type="ECO:0000313" key="8">
    <source>
        <dbReference type="Proteomes" id="UP000617402"/>
    </source>
</evidence>
<comment type="function">
    <text evidence="6">Catalyzes a reversible aldol reaction between acetaldehyde and D-glyceraldehyde 3-phosphate to generate 2-deoxy-D-ribose 5-phosphate.</text>
</comment>
<dbReference type="CDD" id="cd00959">
    <property type="entry name" value="DeoC"/>
    <property type="match status" value="1"/>
</dbReference>
<accession>A0ABR7T5W0</accession>
<dbReference type="RefSeq" id="WP_188040549.1">
    <property type="nucleotide sequence ID" value="NZ_JACVHF010000010.1"/>
</dbReference>
<comment type="catalytic activity">
    <reaction evidence="5 6">
        <text>2-deoxy-D-ribose 5-phosphate = D-glyceraldehyde 3-phosphate + acetaldehyde</text>
        <dbReference type="Rhea" id="RHEA:12821"/>
        <dbReference type="ChEBI" id="CHEBI:15343"/>
        <dbReference type="ChEBI" id="CHEBI:59776"/>
        <dbReference type="ChEBI" id="CHEBI:62877"/>
        <dbReference type="EC" id="4.1.2.4"/>
    </reaction>
</comment>
<name>A0ABR7T5W0_HELCL</name>
<evidence type="ECO:0000256" key="6">
    <source>
        <dbReference type="HAMAP-Rule" id="MF_00114"/>
    </source>
</evidence>
<dbReference type="GO" id="GO:0004139">
    <property type="term" value="F:deoxyribose-phosphate aldolase activity"/>
    <property type="evidence" value="ECO:0007669"/>
    <property type="project" value="UniProtKB-EC"/>
</dbReference>
<evidence type="ECO:0000313" key="7">
    <source>
        <dbReference type="EMBL" id="MBC9785051.1"/>
    </source>
</evidence>
<comment type="similarity">
    <text evidence="1 6">Belongs to the DeoC/FbaB aldolase family. DeoC type 1 subfamily.</text>
</comment>
<evidence type="ECO:0000256" key="2">
    <source>
        <dbReference type="ARBA" id="ARBA00022490"/>
    </source>
</evidence>
<dbReference type="PANTHER" id="PTHR10889:SF1">
    <property type="entry name" value="DEOXYRIBOSE-PHOSPHATE ALDOLASE"/>
    <property type="match status" value="1"/>
</dbReference>
<evidence type="ECO:0000256" key="5">
    <source>
        <dbReference type="ARBA" id="ARBA00048791"/>
    </source>
</evidence>
<dbReference type="Pfam" id="PF01791">
    <property type="entry name" value="DeoC"/>
    <property type="match status" value="1"/>
</dbReference>
<evidence type="ECO:0000256" key="3">
    <source>
        <dbReference type="ARBA" id="ARBA00023239"/>
    </source>
</evidence>
<comment type="caution">
    <text evidence="7">The sequence shown here is derived from an EMBL/GenBank/DDBJ whole genome shotgun (WGS) entry which is preliminary data.</text>
</comment>
<feature type="active site" description="Proton donor/acceptor" evidence="6">
    <location>
        <position position="96"/>
    </location>
</feature>
<comment type="subcellular location">
    <subcellularLocation>
        <location evidence="6">Cytoplasm</location>
    </subcellularLocation>
</comment>
<keyword evidence="4 6" id="KW-0704">Schiff base</keyword>
<proteinExistence type="inferred from homology"/>
<dbReference type="SMART" id="SM01133">
    <property type="entry name" value="DeoC"/>
    <property type="match status" value="1"/>
</dbReference>
<dbReference type="EC" id="4.1.2.4" evidence="6"/>
<dbReference type="PIRSF" id="PIRSF001357">
    <property type="entry name" value="DeoC"/>
    <property type="match status" value="1"/>
</dbReference>
<comment type="pathway">
    <text evidence="6">Carbohydrate degradation; 2-deoxy-D-ribose 1-phosphate degradation; D-glyceraldehyde 3-phosphate and acetaldehyde from 2-deoxy-alpha-D-ribose 1-phosphate: step 2/2.</text>
</comment>
<dbReference type="InterPro" id="IPR011343">
    <property type="entry name" value="DeoC"/>
</dbReference>
<feature type="active site" description="Schiff-base intermediate with acetaldehyde" evidence="6">
    <location>
        <position position="161"/>
    </location>
</feature>
<dbReference type="HAMAP" id="MF_00114">
    <property type="entry name" value="DeoC_type1"/>
    <property type="match status" value="1"/>
</dbReference>
<evidence type="ECO:0000256" key="1">
    <source>
        <dbReference type="ARBA" id="ARBA00010936"/>
    </source>
</evidence>
<keyword evidence="8" id="KW-1185">Reference proteome</keyword>
<dbReference type="InterPro" id="IPR013785">
    <property type="entry name" value="Aldolase_TIM"/>
</dbReference>
<dbReference type="SUPFAM" id="SSF51569">
    <property type="entry name" value="Aldolase"/>
    <property type="match status" value="1"/>
</dbReference>
<reference evidence="7 8" key="1">
    <citation type="submission" date="2020-07" db="EMBL/GenBank/DDBJ databases">
        <title>Draft whole-genome sequence of Heliobacterium chlorum DSM 3682, type strain.</title>
        <authorList>
            <person name="Kyndt J.A."/>
            <person name="Meyer T.E."/>
            <person name="Imhoff J.F."/>
        </authorList>
    </citation>
    <scope>NUCLEOTIDE SEQUENCE [LARGE SCALE GENOMIC DNA]</scope>
    <source>
        <strain evidence="7 8">DSM 3682</strain>
    </source>
</reference>
<dbReference type="Proteomes" id="UP000617402">
    <property type="component" value="Unassembled WGS sequence"/>
</dbReference>
<dbReference type="Gene3D" id="3.20.20.70">
    <property type="entry name" value="Aldolase class I"/>
    <property type="match status" value="1"/>
</dbReference>
<dbReference type="InterPro" id="IPR028581">
    <property type="entry name" value="DeoC_typeI"/>
</dbReference>
<feature type="active site" description="Proton donor/acceptor" evidence="6">
    <location>
        <position position="190"/>
    </location>
</feature>
<gene>
    <name evidence="6 7" type="primary">deoC</name>
    <name evidence="7" type="ORF">H1S01_11070</name>
</gene>
<evidence type="ECO:0000256" key="4">
    <source>
        <dbReference type="ARBA" id="ARBA00023270"/>
    </source>
</evidence>
<keyword evidence="2 6" id="KW-0963">Cytoplasm</keyword>
<dbReference type="NCBIfam" id="TIGR00126">
    <property type="entry name" value="deoC"/>
    <property type="match status" value="1"/>
</dbReference>
<protein>
    <recommendedName>
        <fullName evidence="6">Deoxyribose-phosphate aldolase</fullName>
        <shortName evidence="6">DERA</shortName>
        <ecNumber evidence="6">4.1.2.4</ecNumber>
    </recommendedName>
    <alternativeName>
        <fullName evidence="6">2-deoxy-D-ribose 5-phosphate aldolase</fullName>
    </alternativeName>
    <alternativeName>
        <fullName evidence="6">Phosphodeoxyriboaldolase</fullName>
        <shortName evidence="6">Deoxyriboaldolase</shortName>
    </alternativeName>
</protein>
<dbReference type="EMBL" id="JACVHF010000010">
    <property type="protein sequence ID" value="MBC9785051.1"/>
    <property type="molecule type" value="Genomic_DNA"/>
</dbReference>
<organism evidence="7 8">
    <name type="scientific">Heliobacterium chlorum</name>
    <dbReference type="NCBI Taxonomy" id="2698"/>
    <lineage>
        <taxon>Bacteria</taxon>
        <taxon>Bacillati</taxon>
        <taxon>Bacillota</taxon>
        <taxon>Clostridia</taxon>
        <taxon>Eubacteriales</taxon>
        <taxon>Heliobacteriaceae</taxon>
        <taxon>Heliobacterium</taxon>
    </lineage>
</organism>
<dbReference type="InterPro" id="IPR002915">
    <property type="entry name" value="DeoC/FbaB/LacD_aldolase"/>
</dbReference>